<protein>
    <submittedName>
        <fullName evidence="4">Ice-binding family protein</fullName>
    </submittedName>
</protein>
<evidence type="ECO:0000256" key="1">
    <source>
        <dbReference type="ARBA" id="ARBA00005445"/>
    </source>
</evidence>
<proteinExistence type="inferred from homology"/>
<evidence type="ECO:0000256" key="2">
    <source>
        <dbReference type="ARBA" id="ARBA00022729"/>
    </source>
</evidence>
<name>A0AAU7VFE0_9BILA</name>
<dbReference type="AlphaFoldDB" id="A0AAU7VFE0"/>
<comment type="similarity">
    <text evidence="1">Belongs to the ice-binding protein family.</text>
</comment>
<reference evidence="4" key="1">
    <citation type="submission" date="2024-06" db="EMBL/GenBank/DDBJ databases">
        <authorList>
            <person name="Raymond J."/>
        </authorList>
    </citation>
    <scope>NUCLEOTIDE SEQUENCE</scope>
</reference>
<dbReference type="Pfam" id="PF11999">
    <property type="entry name" value="Ice_binding"/>
    <property type="match status" value="1"/>
</dbReference>
<dbReference type="InterPro" id="IPR021884">
    <property type="entry name" value="Ice-bd_prot"/>
</dbReference>
<sequence>MALSVTVHVLLCLAVVNTNAKNCPPLGSAAQFTVIAASSVSSTGFTVINGNVAMSPSIALTGFHARGVINGVTTLGTGIALQAQKDVTSAYNYLKHAPLTARMTGVDLAGQILGPGVYKFNSAAGIDTPAGVLTLSGAGTYIFQVGSALMTSTDSRIRLVNGAKAGCIFWQVGSSATLGLNSVFVGNILAYASVMFSRGVTYNGSIYARTAAVSFISDTVTPQKSCNVC</sequence>
<organism evidence="4">
    <name type="scientific">Adineta environmental sample</name>
    <dbReference type="NCBI Taxonomy" id="1193592"/>
    <lineage>
        <taxon>Eukaryota</taxon>
        <taxon>Metazoa</taxon>
        <taxon>Spiralia</taxon>
        <taxon>Gnathifera</taxon>
        <taxon>Rotifera</taxon>
        <taxon>Eurotatoria</taxon>
        <taxon>Bdelloidea</taxon>
        <taxon>Adinetida</taxon>
        <taxon>Adinetidae</taxon>
        <taxon>Adineta</taxon>
        <taxon>environmental samples</taxon>
    </lineage>
</organism>
<accession>A0AAU7VFE0</accession>
<evidence type="ECO:0000256" key="3">
    <source>
        <dbReference type="SAM" id="SignalP"/>
    </source>
</evidence>
<evidence type="ECO:0000313" key="4">
    <source>
        <dbReference type="EMBL" id="XBW52364.1"/>
    </source>
</evidence>
<feature type="chain" id="PRO_5043650011" evidence="3">
    <location>
        <begin position="21"/>
        <end position="229"/>
    </location>
</feature>
<feature type="signal peptide" evidence="3">
    <location>
        <begin position="1"/>
        <end position="20"/>
    </location>
</feature>
<dbReference type="EMBL" id="PP898177">
    <property type="protein sequence ID" value="XBW52364.1"/>
    <property type="molecule type" value="Genomic_DNA"/>
</dbReference>
<keyword evidence="2 3" id="KW-0732">Signal</keyword>